<evidence type="ECO:0000256" key="10">
    <source>
        <dbReference type="SAM" id="Phobius"/>
    </source>
</evidence>
<dbReference type="Proteomes" id="UP000288361">
    <property type="component" value="Unassembled WGS sequence"/>
</dbReference>
<dbReference type="PANTHER" id="PTHR36122:SF2">
    <property type="entry name" value="NICOTINAMIDE RIBOSIDE TRANSPORTER PNUC"/>
    <property type="match status" value="1"/>
</dbReference>
<comment type="function">
    <text evidence="1">Required for nicotinamide riboside transport across the inner membrane.</text>
</comment>
<keyword evidence="8 10" id="KW-1133">Transmembrane helix</keyword>
<keyword evidence="6" id="KW-1003">Cell membrane</keyword>
<comment type="caution">
    <text evidence="11">The sequence shown here is derived from an EMBL/GenBank/DDBJ whole genome shotgun (WGS) entry which is preliminary data.</text>
</comment>
<keyword evidence="5" id="KW-0813">Transport</keyword>
<comment type="similarity">
    <text evidence="3">Belongs to the nicotinamide ribonucleoside (NR) uptake permease (TC 4.B.1) family.</text>
</comment>
<evidence type="ECO:0000256" key="2">
    <source>
        <dbReference type="ARBA" id="ARBA00004651"/>
    </source>
</evidence>
<evidence type="ECO:0000256" key="6">
    <source>
        <dbReference type="ARBA" id="ARBA00022475"/>
    </source>
</evidence>
<proteinExistence type="inferred from homology"/>
<evidence type="ECO:0000313" key="11">
    <source>
        <dbReference type="EMBL" id="RUO62822.1"/>
    </source>
</evidence>
<evidence type="ECO:0000256" key="7">
    <source>
        <dbReference type="ARBA" id="ARBA00022692"/>
    </source>
</evidence>
<comment type="subcellular location">
    <subcellularLocation>
        <location evidence="2">Cell membrane</location>
        <topology evidence="2">Multi-pass membrane protein</topology>
    </subcellularLocation>
</comment>
<name>A0A432YPN6_9GAMM</name>
<dbReference type="GO" id="GO:0034257">
    <property type="term" value="F:nicotinamide riboside transmembrane transporter activity"/>
    <property type="evidence" value="ECO:0007669"/>
    <property type="project" value="InterPro"/>
</dbReference>
<evidence type="ECO:0000313" key="12">
    <source>
        <dbReference type="Proteomes" id="UP000288361"/>
    </source>
</evidence>
<evidence type="ECO:0000256" key="1">
    <source>
        <dbReference type="ARBA" id="ARBA00002672"/>
    </source>
</evidence>
<feature type="transmembrane region" description="Helical" evidence="10">
    <location>
        <begin position="94"/>
        <end position="111"/>
    </location>
</feature>
<dbReference type="AlphaFoldDB" id="A0A432YPN6"/>
<dbReference type="Pfam" id="PF04973">
    <property type="entry name" value="NMN_transporter"/>
    <property type="match status" value="1"/>
</dbReference>
<feature type="transmembrane region" description="Helical" evidence="10">
    <location>
        <begin position="163"/>
        <end position="180"/>
    </location>
</feature>
<organism evidence="11 12">
    <name type="scientific">Idiomarina piscisalsi</name>
    <dbReference type="NCBI Taxonomy" id="1096243"/>
    <lineage>
        <taxon>Bacteria</taxon>
        <taxon>Pseudomonadati</taxon>
        <taxon>Pseudomonadota</taxon>
        <taxon>Gammaproteobacteria</taxon>
        <taxon>Alteromonadales</taxon>
        <taxon>Idiomarinaceae</taxon>
        <taxon>Idiomarina</taxon>
    </lineage>
</organism>
<dbReference type="InterPro" id="IPR006419">
    <property type="entry name" value="NMN_transpt_PnuC"/>
</dbReference>
<dbReference type="PANTHER" id="PTHR36122">
    <property type="entry name" value="NICOTINAMIDE RIBOSIDE TRANSPORTER PNUC"/>
    <property type="match status" value="1"/>
</dbReference>
<evidence type="ECO:0000256" key="3">
    <source>
        <dbReference type="ARBA" id="ARBA00006669"/>
    </source>
</evidence>
<keyword evidence="9 10" id="KW-0472">Membrane</keyword>
<dbReference type="GO" id="GO:0005886">
    <property type="term" value="C:plasma membrane"/>
    <property type="evidence" value="ECO:0007669"/>
    <property type="project" value="UniProtKB-SubCell"/>
</dbReference>
<evidence type="ECO:0000256" key="5">
    <source>
        <dbReference type="ARBA" id="ARBA00022448"/>
    </source>
</evidence>
<sequence>MMSSLWELAALLFALGYLVLAAHQKQWCWLSAAISCGIYAVLFWQGKLYMESVLQAIYVVMAGYGWWQWRFQKSAAEESPGGAKYSLKWHLLQWAWLIPLAAIIAYTLSVFSDADAAWLDTYTTVFSLLATWLVTKKAYETWWYWLVIDSVYVYLYASKGFVATALLFVIYLGLVLYAMWRWHQGNQQPEPVKSTG</sequence>
<keyword evidence="7 10" id="KW-0812">Transmembrane</keyword>
<gene>
    <name evidence="11" type="ORF">CWI73_09735</name>
</gene>
<dbReference type="EMBL" id="PIQA01000011">
    <property type="protein sequence ID" value="RUO62822.1"/>
    <property type="molecule type" value="Genomic_DNA"/>
</dbReference>
<accession>A0A432YPN6</accession>
<reference evidence="11 12" key="1">
    <citation type="journal article" date="2011" name="Front. Microbiol.">
        <title>Genomic signatures of strain selection and enhancement in Bacillus atrophaeus var. globigii, a historical biowarfare simulant.</title>
        <authorList>
            <person name="Gibbons H.S."/>
            <person name="Broomall S.M."/>
            <person name="McNew L.A."/>
            <person name="Daligault H."/>
            <person name="Chapman C."/>
            <person name="Bruce D."/>
            <person name="Karavis M."/>
            <person name="Krepps M."/>
            <person name="McGregor P.A."/>
            <person name="Hong C."/>
            <person name="Park K.H."/>
            <person name="Akmal A."/>
            <person name="Feldman A."/>
            <person name="Lin J.S."/>
            <person name="Chang W.E."/>
            <person name="Higgs B.W."/>
            <person name="Demirev P."/>
            <person name="Lindquist J."/>
            <person name="Liem A."/>
            <person name="Fochler E."/>
            <person name="Read T.D."/>
            <person name="Tapia R."/>
            <person name="Johnson S."/>
            <person name="Bishop-Lilly K.A."/>
            <person name="Detter C."/>
            <person name="Han C."/>
            <person name="Sozhamannan S."/>
            <person name="Rosenzweig C.N."/>
            <person name="Skowronski E.W."/>
        </authorList>
    </citation>
    <scope>NUCLEOTIDE SEQUENCE [LARGE SCALE GENOMIC DNA]</scope>
    <source>
        <strain evidence="11 12">TPS4-2</strain>
    </source>
</reference>
<protein>
    <recommendedName>
        <fullName evidence="4">Nicotinamide riboside transporter PnuC</fullName>
    </recommendedName>
</protein>
<evidence type="ECO:0000256" key="9">
    <source>
        <dbReference type="ARBA" id="ARBA00023136"/>
    </source>
</evidence>
<evidence type="ECO:0000256" key="8">
    <source>
        <dbReference type="ARBA" id="ARBA00022989"/>
    </source>
</evidence>
<dbReference type="NCBIfam" id="TIGR01528">
    <property type="entry name" value="NMN_trans_PnuC"/>
    <property type="match status" value="1"/>
</dbReference>
<evidence type="ECO:0000256" key="4">
    <source>
        <dbReference type="ARBA" id="ARBA00017522"/>
    </source>
</evidence>